<evidence type="ECO:0000256" key="4">
    <source>
        <dbReference type="ARBA" id="ARBA00023136"/>
    </source>
</evidence>
<dbReference type="PANTHER" id="PTHR46426">
    <property type="entry name" value="PROTEIN DISULFIDE-ISOMERASE TMX3"/>
    <property type="match status" value="1"/>
</dbReference>
<keyword evidence="4 5" id="KW-0472">Membrane</keyword>
<keyword evidence="7" id="KW-1185">Reference proteome</keyword>
<dbReference type="Proteomes" id="UP000016088">
    <property type="component" value="Unassembled WGS sequence"/>
</dbReference>
<keyword evidence="6" id="KW-0413">Isomerase</keyword>
<organism evidence="6 7">
    <name type="scientific">Schizosaccharomyces octosporus (strain yFS286)</name>
    <name type="common">Fission yeast</name>
    <name type="synonym">Octosporomyces octosporus</name>
    <dbReference type="NCBI Taxonomy" id="483514"/>
    <lineage>
        <taxon>Eukaryota</taxon>
        <taxon>Fungi</taxon>
        <taxon>Dikarya</taxon>
        <taxon>Ascomycota</taxon>
        <taxon>Taphrinomycotina</taxon>
        <taxon>Schizosaccharomycetes</taxon>
        <taxon>Schizosaccharomycetales</taxon>
        <taxon>Schizosaccharomycetaceae</taxon>
        <taxon>Schizosaccharomyces</taxon>
    </lineage>
</organism>
<proteinExistence type="predicted"/>
<dbReference type="InterPro" id="IPR052250">
    <property type="entry name" value="PDI_TMX3"/>
</dbReference>
<dbReference type="EMBL" id="KE503206">
    <property type="protein sequence ID" value="EPX73529.1"/>
    <property type="molecule type" value="Genomic_DNA"/>
</dbReference>
<comment type="subcellular location">
    <subcellularLocation>
        <location evidence="1">Membrane</location>
        <topology evidence="1">Single-pass membrane protein</topology>
    </subcellularLocation>
</comment>
<name>S9RHM4_SCHOY</name>
<dbReference type="GO" id="GO:0005783">
    <property type="term" value="C:endoplasmic reticulum"/>
    <property type="evidence" value="ECO:0007669"/>
    <property type="project" value="TreeGrafter"/>
</dbReference>
<dbReference type="HOGENOM" id="CLU_733960_0_0_1"/>
<evidence type="ECO:0000256" key="2">
    <source>
        <dbReference type="ARBA" id="ARBA00022692"/>
    </source>
</evidence>
<keyword evidence="3 5" id="KW-1133">Transmembrane helix</keyword>
<evidence type="ECO:0000313" key="7">
    <source>
        <dbReference type="Proteomes" id="UP000016088"/>
    </source>
</evidence>
<dbReference type="eggNOG" id="KOG0191">
    <property type="taxonomic scope" value="Eukaryota"/>
</dbReference>
<dbReference type="PANTHER" id="PTHR46426:SF1">
    <property type="entry name" value="PROTEIN DISULFIDE-ISOMERASE TMX3"/>
    <property type="match status" value="1"/>
</dbReference>
<dbReference type="GO" id="GO:0016020">
    <property type="term" value="C:membrane"/>
    <property type="evidence" value="ECO:0007669"/>
    <property type="project" value="UniProtKB-SubCell"/>
</dbReference>
<dbReference type="AlphaFoldDB" id="S9RHM4"/>
<evidence type="ECO:0000256" key="5">
    <source>
        <dbReference type="SAM" id="Phobius"/>
    </source>
</evidence>
<dbReference type="VEuPathDB" id="FungiDB:SOCG_02751"/>
<gene>
    <name evidence="6" type="ORF">SOCG_02751</name>
</gene>
<reference evidence="6 7" key="1">
    <citation type="journal article" date="2011" name="Science">
        <title>Comparative functional genomics of the fission yeasts.</title>
        <authorList>
            <person name="Rhind N."/>
            <person name="Chen Z."/>
            <person name="Yassour M."/>
            <person name="Thompson D.A."/>
            <person name="Haas B.J."/>
            <person name="Habib N."/>
            <person name="Wapinski I."/>
            <person name="Roy S."/>
            <person name="Lin M.F."/>
            <person name="Heiman D.I."/>
            <person name="Young S.K."/>
            <person name="Furuya K."/>
            <person name="Guo Y."/>
            <person name="Pidoux A."/>
            <person name="Chen H.M."/>
            <person name="Robbertse B."/>
            <person name="Goldberg J.M."/>
            <person name="Aoki K."/>
            <person name="Bayne E.H."/>
            <person name="Berlin A.M."/>
            <person name="Desjardins C.A."/>
            <person name="Dobbs E."/>
            <person name="Dukaj L."/>
            <person name="Fan L."/>
            <person name="FitzGerald M.G."/>
            <person name="French C."/>
            <person name="Gujja S."/>
            <person name="Hansen K."/>
            <person name="Keifenheim D."/>
            <person name="Levin J.Z."/>
            <person name="Mosher R.A."/>
            <person name="Mueller C.A."/>
            <person name="Pfiffner J."/>
            <person name="Priest M."/>
            <person name="Russ C."/>
            <person name="Smialowska A."/>
            <person name="Swoboda P."/>
            <person name="Sykes S.M."/>
            <person name="Vaughn M."/>
            <person name="Vengrova S."/>
            <person name="Yoder R."/>
            <person name="Zeng Q."/>
            <person name="Allshire R."/>
            <person name="Baulcombe D."/>
            <person name="Birren B.W."/>
            <person name="Brown W."/>
            <person name="Ekwall K."/>
            <person name="Kellis M."/>
            <person name="Leatherwood J."/>
            <person name="Levin H."/>
            <person name="Margalit H."/>
            <person name="Martienssen R."/>
            <person name="Nieduszynski C.A."/>
            <person name="Spatafora J.W."/>
            <person name="Friedman N."/>
            <person name="Dalgaard J.Z."/>
            <person name="Baumann P."/>
            <person name="Niki H."/>
            <person name="Regev A."/>
            <person name="Nusbaum C."/>
        </authorList>
    </citation>
    <scope>NUCLEOTIDE SEQUENCE [LARGE SCALE GENOMIC DNA]</scope>
    <source>
        <strain evidence="7">yFS286</strain>
    </source>
</reference>
<accession>S9RHM4</accession>
<dbReference type="GO" id="GO:0016853">
    <property type="term" value="F:isomerase activity"/>
    <property type="evidence" value="ECO:0007669"/>
    <property type="project" value="UniProtKB-KW"/>
</dbReference>
<evidence type="ECO:0000256" key="3">
    <source>
        <dbReference type="ARBA" id="ARBA00022989"/>
    </source>
</evidence>
<sequence>MGDFTFFNSHTPFEVLKKFTETIRPLNNLDGQPHIEDVVRLGELESLESQYDVFFLYLHDYGSTSEDFDYLRMFSRSLAGYAPIFRSDDQNLVKHYNITRLPHLLAVRNGIPFSYPAKDVSSMRNTIRMCSWAAKHKYALVPELTPQLARSLDDDSYLAIALINPASHDVESNDLHNVQSIAKQWVQDLRSIERSQLLQARKEWWDYVKRLKAKGYRDVAFRASDHPLPLPKNRKITFVWLNAFHWKSWLTDVFSIKSVPQSRFLFVHPSGLNYWDDSEDGTPLTLDHSSHIVHTALNIATVEGRPSHYKLTVSREYFWLMQIKEFLGLYQIYLWILTVCFILVFYWPSIKHLLRRANGSVIKQLKRRSLKNFRKRV</sequence>
<dbReference type="RefSeq" id="XP_013016695.1">
    <property type="nucleotide sequence ID" value="XM_013161241.1"/>
</dbReference>
<evidence type="ECO:0000313" key="6">
    <source>
        <dbReference type="EMBL" id="EPX73529.1"/>
    </source>
</evidence>
<dbReference type="GeneID" id="25031725"/>
<dbReference type="OrthoDB" id="5365548at2759"/>
<feature type="transmembrane region" description="Helical" evidence="5">
    <location>
        <begin position="327"/>
        <end position="347"/>
    </location>
</feature>
<dbReference type="OMA" id="YAPIFRS"/>
<protein>
    <submittedName>
        <fullName evidence="6">Protein disulfide isomerase</fullName>
    </submittedName>
</protein>
<keyword evidence="2 5" id="KW-0812">Transmembrane</keyword>
<evidence type="ECO:0000256" key="1">
    <source>
        <dbReference type="ARBA" id="ARBA00004167"/>
    </source>
</evidence>